<reference evidence="1 2" key="1">
    <citation type="submission" date="2020-04" db="EMBL/GenBank/DDBJ databases">
        <authorList>
            <person name="De Canck E."/>
        </authorList>
    </citation>
    <scope>NUCLEOTIDE SEQUENCE [LARGE SCALE GENOMIC DNA]</scope>
    <source>
        <strain evidence="1 2">LMG 28138</strain>
    </source>
</reference>
<proteinExistence type="predicted"/>
<protein>
    <submittedName>
        <fullName evidence="1">Uncharacterized protein</fullName>
    </submittedName>
</protein>
<accession>A0A6S7BE71</accession>
<organism evidence="1 2">
    <name type="scientific">Pararobbsia alpina</name>
    <dbReference type="NCBI Taxonomy" id="621374"/>
    <lineage>
        <taxon>Bacteria</taxon>
        <taxon>Pseudomonadati</taxon>
        <taxon>Pseudomonadota</taxon>
        <taxon>Betaproteobacteria</taxon>
        <taxon>Burkholderiales</taxon>
        <taxon>Burkholderiaceae</taxon>
        <taxon>Pararobbsia</taxon>
    </lineage>
</organism>
<dbReference type="Proteomes" id="UP000494115">
    <property type="component" value="Unassembled WGS sequence"/>
</dbReference>
<evidence type="ECO:0000313" key="1">
    <source>
        <dbReference type="EMBL" id="CAB3797418.1"/>
    </source>
</evidence>
<dbReference type="EMBL" id="CADIKM010000026">
    <property type="protein sequence ID" value="CAB3797418.1"/>
    <property type="molecule type" value="Genomic_DNA"/>
</dbReference>
<sequence>MQGRRVSTPVLARPCGRCEAEPWLDLLESLLSDGQLTLLVPRIIVDEFQIKTVTGSPNQVRRASAHFDQVKSAIRKADGDKRQKDRILDYLSDLDHRIPILGGAAEGALSQIAAIFVFINDHRSE</sequence>
<dbReference type="AlphaFoldDB" id="A0A6S7BE71"/>
<gene>
    <name evidence="1" type="ORF">LMG28138_04242</name>
</gene>
<evidence type="ECO:0000313" key="2">
    <source>
        <dbReference type="Proteomes" id="UP000494115"/>
    </source>
</evidence>
<keyword evidence="2" id="KW-1185">Reference proteome</keyword>
<name>A0A6S7BE71_9BURK</name>